<organism evidence="17 18">
    <name type="scientific">Galendromus occidentalis</name>
    <name type="common">western predatory mite</name>
    <dbReference type="NCBI Taxonomy" id="34638"/>
    <lineage>
        <taxon>Eukaryota</taxon>
        <taxon>Metazoa</taxon>
        <taxon>Ecdysozoa</taxon>
        <taxon>Arthropoda</taxon>
        <taxon>Chelicerata</taxon>
        <taxon>Arachnida</taxon>
        <taxon>Acari</taxon>
        <taxon>Parasitiformes</taxon>
        <taxon>Mesostigmata</taxon>
        <taxon>Gamasina</taxon>
        <taxon>Phytoseioidea</taxon>
        <taxon>Phytoseiidae</taxon>
        <taxon>Typhlodrominae</taxon>
        <taxon>Galendromus</taxon>
    </lineage>
</organism>
<evidence type="ECO:0000313" key="17">
    <source>
        <dbReference type="Proteomes" id="UP000694867"/>
    </source>
</evidence>
<comment type="similarity">
    <text evidence="3 14">Belongs to the transcription factor STAT family.</text>
</comment>
<dbReference type="Gene3D" id="1.10.238.10">
    <property type="entry name" value="EF-hand"/>
    <property type="match status" value="1"/>
</dbReference>
<dbReference type="Pfam" id="PF01017">
    <property type="entry name" value="STAT_alpha"/>
    <property type="match status" value="1"/>
</dbReference>
<keyword evidence="5 14" id="KW-0597">Phosphoprotein</keyword>
<dbReference type="Proteomes" id="UP000694867">
    <property type="component" value="Unplaced"/>
</dbReference>
<dbReference type="Pfam" id="PF00017">
    <property type="entry name" value="SH2"/>
    <property type="match status" value="1"/>
</dbReference>
<dbReference type="SUPFAM" id="SSF48092">
    <property type="entry name" value="Transcription factor STAT-4 N-domain"/>
    <property type="match status" value="1"/>
</dbReference>
<dbReference type="SUPFAM" id="SSF49417">
    <property type="entry name" value="p53-like transcription factors"/>
    <property type="match status" value="1"/>
</dbReference>
<dbReference type="AlphaFoldDB" id="A0AAJ7L4A6"/>
<dbReference type="InterPro" id="IPR015988">
    <property type="entry name" value="STAT_TF_CC"/>
</dbReference>
<dbReference type="InterPro" id="IPR013799">
    <property type="entry name" value="STAT_TF_prot_interaction"/>
</dbReference>
<dbReference type="Gene3D" id="1.20.1050.20">
    <property type="entry name" value="STAT transcription factor, all-alpha domain"/>
    <property type="match status" value="1"/>
</dbReference>
<keyword evidence="8 14" id="KW-0238">DNA-binding</keyword>
<comment type="subcellular location">
    <subcellularLocation>
        <location evidence="2 14">Cytoplasm</location>
    </subcellularLocation>
    <subcellularLocation>
        <location evidence="1 14">Nucleus</location>
    </subcellularLocation>
</comment>
<evidence type="ECO:0000256" key="4">
    <source>
        <dbReference type="ARBA" id="ARBA00022490"/>
    </source>
</evidence>
<evidence type="ECO:0000256" key="7">
    <source>
        <dbReference type="ARBA" id="ARBA00023015"/>
    </source>
</evidence>
<keyword evidence="15" id="KW-0175">Coiled coil</keyword>
<evidence type="ECO:0000256" key="5">
    <source>
        <dbReference type="ARBA" id="ARBA00022553"/>
    </source>
</evidence>
<dbReference type="SUPFAM" id="SSF55550">
    <property type="entry name" value="SH2 domain"/>
    <property type="match status" value="1"/>
</dbReference>
<dbReference type="KEGG" id="goe:100907401"/>
<evidence type="ECO:0000256" key="6">
    <source>
        <dbReference type="ARBA" id="ARBA00022999"/>
    </source>
</evidence>
<dbReference type="SMART" id="SM00964">
    <property type="entry name" value="STAT_int"/>
    <property type="match status" value="1"/>
</dbReference>
<name>A0AAJ7L4A6_9ACAR</name>
<dbReference type="Pfam" id="PF02864">
    <property type="entry name" value="STAT_bind"/>
    <property type="match status" value="1"/>
</dbReference>
<evidence type="ECO:0000256" key="15">
    <source>
        <dbReference type="SAM" id="Coils"/>
    </source>
</evidence>
<reference evidence="18" key="1">
    <citation type="submission" date="2025-08" db="UniProtKB">
        <authorList>
            <consortium name="RefSeq"/>
        </authorList>
    </citation>
    <scope>IDENTIFICATION</scope>
</reference>
<evidence type="ECO:0000256" key="11">
    <source>
        <dbReference type="ARBA" id="ARBA00023242"/>
    </source>
</evidence>
<dbReference type="GO" id="GO:0000977">
    <property type="term" value="F:RNA polymerase II transcription regulatory region sequence-specific DNA binding"/>
    <property type="evidence" value="ECO:0007669"/>
    <property type="project" value="UniProtKB-ARBA"/>
</dbReference>
<dbReference type="Pfam" id="PF21354">
    <property type="entry name" value="STAT_linker"/>
    <property type="match status" value="1"/>
</dbReference>
<dbReference type="SUPFAM" id="SSF47655">
    <property type="entry name" value="STAT"/>
    <property type="match status" value="1"/>
</dbReference>
<dbReference type="InterPro" id="IPR000980">
    <property type="entry name" value="SH2"/>
</dbReference>
<dbReference type="InterPro" id="IPR012345">
    <property type="entry name" value="STAT_TF_DNA-bd_N"/>
</dbReference>
<dbReference type="SMART" id="SM00252">
    <property type="entry name" value="SH2"/>
    <property type="match status" value="1"/>
</dbReference>
<dbReference type="InterPro" id="IPR013801">
    <property type="entry name" value="STAT_TF_DNA-bd"/>
</dbReference>
<keyword evidence="11 14" id="KW-0539">Nucleus</keyword>
<dbReference type="CDD" id="cd16855">
    <property type="entry name" value="STAT5_CCD"/>
    <property type="match status" value="1"/>
</dbReference>
<dbReference type="GO" id="GO:0007166">
    <property type="term" value="P:cell surface receptor signaling pathway"/>
    <property type="evidence" value="ECO:0007669"/>
    <property type="project" value="UniProtKB-ARBA"/>
</dbReference>
<dbReference type="InterPro" id="IPR036535">
    <property type="entry name" value="STAT_N_sf"/>
</dbReference>
<dbReference type="GO" id="GO:0001228">
    <property type="term" value="F:DNA-binding transcription activator activity, RNA polymerase II-specific"/>
    <property type="evidence" value="ECO:0007669"/>
    <property type="project" value="UniProtKB-ARBA"/>
</dbReference>
<keyword evidence="10 14" id="KW-0804">Transcription</keyword>
<dbReference type="FunFam" id="2.60.40.630:FF:000003">
    <property type="entry name" value="Signal transducer and transcription activator 6"/>
    <property type="match status" value="1"/>
</dbReference>
<dbReference type="InterPro" id="IPR001217">
    <property type="entry name" value="STAT"/>
</dbReference>
<dbReference type="Gene3D" id="3.30.505.10">
    <property type="entry name" value="SH2 domain"/>
    <property type="match status" value="1"/>
</dbReference>
<keyword evidence="7 14" id="KW-0805">Transcription regulation</keyword>
<evidence type="ECO:0000256" key="10">
    <source>
        <dbReference type="ARBA" id="ARBA00023163"/>
    </source>
</evidence>
<dbReference type="CDD" id="cd09919">
    <property type="entry name" value="SH2_STAT_family"/>
    <property type="match status" value="1"/>
</dbReference>
<evidence type="ECO:0000256" key="9">
    <source>
        <dbReference type="ARBA" id="ARBA00023159"/>
    </source>
</evidence>
<keyword evidence="4 14" id="KW-0963">Cytoplasm</keyword>
<keyword evidence="17" id="KW-1185">Reference proteome</keyword>
<evidence type="ECO:0000256" key="14">
    <source>
        <dbReference type="RuleBase" id="RU046415"/>
    </source>
</evidence>
<keyword evidence="6 13" id="KW-0727">SH2 domain</keyword>
<feature type="coiled-coil region" evidence="15">
    <location>
        <begin position="193"/>
        <end position="220"/>
    </location>
</feature>
<keyword evidence="9 14" id="KW-0010">Activator</keyword>
<dbReference type="RefSeq" id="XP_018495241.2">
    <property type="nucleotide sequence ID" value="XM_018639725.2"/>
</dbReference>
<sequence>MEASRDSSWDRLQRLPEQYRQQIHSIYGEHMPLDVRKVLSDWLDKQDWPLLNPDNPDISQYTIVLANQLIAELEDKVTKTNDTISRIKLSEALVAFRQSVNTDPTFMIRILRNCIMHEQKVIALCEASLGLNLNPDRTLVLQQELEESRRNIRRHEEQYLNMEKFGGTFLFNYQELQKANSQLQRMQASGQATDSAQHEIRQLENLIKENARELDQLRRSFIESLTDSVRFLGHVEHQIIGEELPNWHRAQQLSGNGQPIDINFERLQECCESLAEHIYLHLQHVEKLKYLVIKLPTASEASFKESFEILETQLKTLLSALVSGTFVIEKQPPQVMKTNTRFTATVRLLVGAKLKELFEKNPSDPPQVRVSIISEAQAVVLARNNGYPSTDVAGEIQNNMGAIEHHHSSRQFSASFRNMSLKKIRRADKKGTESVMDEKFCLLFQSVMKIADMTFHVQAQSLPVVVIVHGNQEPHAWATITWDNAFSEPKRLPFVVPDSVSWNKMAHVLSTKFFSATGRGLSESNLHFLATKVFHNANLPPDYGELLVTWNQFCKEPLLDRSFTFWEWFYAIMKLTREHLRPIWMDGLIWGFISRPEAEGMLLKKVTGTFLLRFSDSEPGGVSIAWLAETENNQKEILMVQPFTAKDFQIRSLGDRISDLGSLVYLYPDIPRDQAFGKYYTTLQQSHSHGTNGYVRPLLVTQIAVRQLHTTDSNPPTPLPFYNHPESNMFAAVPETGFGDPNLQLFNLNATNQPMKRQRDESFCSLQHSSWPEVSDRVDSSVHEQT</sequence>
<comment type="subunit">
    <text evidence="12">Forms a homodimer or a heterodimer with a related family member.</text>
</comment>
<dbReference type="PROSITE" id="PS50001">
    <property type="entry name" value="SH2"/>
    <property type="match status" value="1"/>
</dbReference>
<accession>A0AAJ7L4A6</accession>
<dbReference type="InterPro" id="IPR008967">
    <property type="entry name" value="p53-like_TF_DNA-bd_sf"/>
</dbReference>
<feature type="coiled-coil region" evidence="15">
    <location>
        <begin position="138"/>
        <end position="165"/>
    </location>
</feature>
<dbReference type="InterPro" id="IPR046994">
    <property type="entry name" value="STAT5_CC"/>
</dbReference>
<gene>
    <name evidence="18" type="primary">LOC100907401</name>
</gene>
<dbReference type="FunFam" id="1.10.238.10:FF:000029">
    <property type="entry name" value="Signal transducer and transcription activator 6"/>
    <property type="match status" value="1"/>
</dbReference>
<evidence type="ECO:0000256" key="2">
    <source>
        <dbReference type="ARBA" id="ARBA00004496"/>
    </source>
</evidence>
<dbReference type="Gene3D" id="2.60.40.630">
    <property type="entry name" value="STAT transcription factor, DNA-binding domain"/>
    <property type="match status" value="1"/>
</dbReference>
<dbReference type="Gene3D" id="1.10.532.10">
    <property type="entry name" value="STAT transcription factor, N-terminal domain"/>
    <property type="match status" value="1"/>
</dbReference>
<evidence type="ECO:0000256" key="13">
    <source>
        <dbReference type="PROSITE-ProRule" id="PRU00191"/>
    </source>
</evidence>
<proteinExistence type="inferred from homology"/>
<protein>
    <recommendedName>
        <fullName evidence="14">Signal transducer and activator of transcription</fullName>
    </recommendedName>
</protein>
<dbReference type="Pfam" id="PF02865">
    <property type="entry name" value="STAT_int"/>
    <property type="match status" value="1"/>
</dbReference>
<dbReference type="GO" id="GO:0005737">
    <property type="term" value="C:cytoplasm"/>
    <property type="evidence" value="ECO:0007669"/>
    <property type="project" value="UniProtKB-SubCell"/>
</dbReference>
<dbReference type="GeneID" id="100907401"/>
<evidence type="ECO:0000256" key="3">
    <source>
        <dbReference type="ARBA" id="ARBA00005586"/>
    </source>
</evidence>
<evidence type="ECO:0000256" key="12">
    <source>
        <dbReference type="ARBA" id="ARBA00064301"/>
    </source>
</evidence>
<evidence type="ECO:0000256" key="8">
    <source>
        <dbReference type="ARBA" id="ARBA00023125"/>
    </source>
</evidence>
<feature type="domain" description="SH2" evidence="16">
    <location>
        <begin position="584"/>
        <end position="683"/>
    </location>
</feature>
<dbReference type="InterPro" id="IPR036860">
    <property type="entry name" value="SH2_dom_sf"/>
</dbReference>
<dbReference type="GO" id="GO:0005634">
    <property type="term" value="C:nucleus"/>
    <property type="evidence" value="ECO:0007669"/>
    <property type="project" value="UniProtKB-SubCell"/>
</dbReference>
<evidence type="ECO:0000313" key="18">
    <source>
        <dbReference type="RefSeq" id="XP_018495241.2"/>
    </source>
</evidence>
<dbReference type="InterPro" id="IPR013800">
    <property type="entry name" value="STAT_TF_alpha"/>
</dbReference>
<dbReference type="InterPro" id="IPR048988">
    <property type="entry name" value="STAT_linker"/>
</dbReference>
<dbReference type="PANTHER" id="PTHR11801">
    <property type="entry name" value="SIGNAL TRANSDUCER AND ACTIVATOR OF TRANSCRIPTION"/>
    <property type="match status" value="1"/>
</dbReference>
<evidence type="ECO:0000259" key="16">
    <source>
        <dbReference type="PROSITE" id="PS50001"/>
    </source>
</evidence>
<evidence type="ECO:0000256" key="1">
    <source>
        <dbReference type="ARBA" id="ARBA00004123"/>
    </source>
</evidence>